<name>A0AA38XJR8_9EURO</name>
<dbReference type="Proteomes" id="UP001172681">
    <property type="component" value="Unassembled WGS sequence"/>
</dbReference>
<evidence type="ECO:0000313" key="1">
    <source>
        <dbReference type="EMBL" id="KAJ9614773.1"/>
    </source>
</evidence>
<protein>
    <submittedName>
        <fullName evidence="1">Uncharacterized protein</fullName>
    </submittedName>
</protein>
<gene>
    <name evidence="1" type="ORF">H2204_014471</name>
</gene>
<dbReference type="EMBL" id="JAPDRN010000185">
    <property type="protein sequence ID" value="KAJ9614773.1"/>
    <property type="molecule type" value="Genomic_DNA"/>
</dbReference>
<accession>A0AA38XJR8</accession>
<evidence type="ECO:0000313" key="2">
    <source>
        <dbReference type="Proteomes" id="UP001172681"/>
    </source>
</evidence>
<organism evidence="1 2">
    <name type="scientific">Knufia peltigerae</name>
    <dbReference type="NCBI Taxonomy" id="1002370"/>
    <lineage>
        <taxon>Eukaryota</taxon>
        <taxon>Fungi</taxon>
        <taxon>Dikarya</taxon>
        <taxon>Ascomycota</taxon>
        <taxon>Pezizomycotina</taxon>
        <taxon>Eurotiomycetes</taxon>
        <taxon>Chaetothyriomycetidae</taxon>
        <taxon>Chaetothyriales</taxon>
        <taxon>Trichomeriaceae</taxon>
        <taxon>Knufia</taxon>
    </lineage>
</organism>
<dbReference type="AlphaFoldDB" id="A0AA38XJR8"/>
<keyword evidence="2" id="KW-1185">Reference proteome</keyword>
<comment type="caution">
    <text evidence="1">The sequence shown here is derived from an EMBL/GenBank/DDBJ whole genome shotgun (WGS) entry which is preliminary data.</text>
</comment>
<proteinExistence type="predicted"/>
<sequence>MRAQGILNDSARLPESGRFFQADNSSTGWVNLPNYEVIKVGAEKLSRPRPPLTYTNCHRALRNAINKARLIGFEIARTKQKFSLFRRSNEVVLQGEARRLDVHLSDFDEHLERRLDLEDITQPPNIGGDLSLAVPFSRLLSAHDSFKQANGNQLKRCVLRIEKNFVQNIVESLKQSFIREETPAFPSLFGRVYDAHSQFTQAARDREGEVKLAVREVQASPPWLEVMGFATKINALCEQARSLDREPTNDNEYQTVKYRMFDRADGPTSVIICLERIVRDAMVSPVHPLANPLSSPALSFRVDGMFHPGA</sequence>
<reference evidence="1" key="1">
    <citation type="submission" date="2022-10" db="EMBL/GenBank/DDBJ databases">
        <title>Culturing micro-colonial fungi from biological soil crusts in the Mojave desert and describing Neophaeococcomyces mojavensis, and introducing the new genera and species Taxawa tesnikishii.</title>
        <authorList>
            <person name="Kurbessoian T."/>
            <person name="Stajich J.E."/>
        </authorList>
    </citation>
    <scope>NUCLEOTIDE SEQUENCE</scope>
    <source>
        <strain evidence="1">TK_35</strain>
    </source>
</reference>